<keyword evidence="5" id="KW-1185">Reference proteome</keyword>
<dbReference type="PANTHER" id="PTHR19879">
    <property type="entry name" value="TRANSCRIPTION INITIATION FACTOR TFIID"/>
    <property type="match status" value="1"/>
</dbReference>
<accession>A0A5P8KG27</accession>
<proteinExistence type="predicted"/>
<protein>
    <recommendedName>
        <fullName evidence="3">Novel STAND NTPase 1 domain-containing protein</fullName>
    </recommendedName>
</protein>
<dbReference type="InterPro" id="IPR015943">
    <property type="entry name" value="WD40/YVTN_repeat-like_dom_sf"/>
</dbReference>
<dbReference type="InterPro" id="IPR010982">
    <property type="entry name" value="Lambda_DNA-bd_dom_sf"/>
</dbReference>
<feature type="domain" description="Novel STAND NTPase 1" evidence="3">
    <location>
        <begin position="105"/>
        <end position="479"/>
    </location>
</feature>
<evidence type="ECO:0000259" key="3">
    <source>
        <dbReference type="Pfam" id="PF20703"/>
    </source>
</evidence>
<dbReference type="Proteomes" id="UP000327294">
    <property type="component" value="Chromosome"/>
</dbReference>
<dbReference type="SUPFAM" id="SSF52540">
    <property type="entry name" value="P-loop containing nucleoside triphosphate hydrolases"/>
    <property type="match status" value="1"/>
</dbReference>
<feature type="repeat" description="WD" evidence="1">
    <location>
        <begin position="1173"/>
        <end position="1205"/>
    </location>
</feature>
<evidence type="ECO:0000256" key="1">
    <source>
        <dbReference type="PROSITE-ProRule" id="PRU00221"/>
    </source>
</evidence>
<reference evidence="4 5" key="1">
    <citation type="submission" date="2019-10" db="EMBL/GenBank/DDBJ databases">
        <title>Streptomyces sp. strain GY16 isolated from leaves of Broussonetia papyrifera.</title>
        <authorList>
            <person name="Mo P."/>
        </authorList>
    </citation>
    <scope>NUCLEOTIDE SEQUENCE [LARGE SCALE GENOMIC DNA]</scope>
    <source>
        <strain evidence="4 5">GY16</strain>
    </source>
</reference>
<evidence type="ECO:0000313" key="4">
    <source>
        <dbReference type="EMBL" id="QFR01578.1"/>
    </source>
</evidence>
<organism evidence="4 5">
    <name type="scientific">Streptomyces phaeolivaceus</name>
    <dbReference type="NCBI Taxonomy" id="2653200"/>
    <lineage>
        <taxon>Bacteria</taxon>
        <taxon>Bacillati</taxon>
        <taxon>Actinomycetota</taxon>
        <taxon>Actinomycetes</taxon>
        <taxon>Kitasatosporales</taxon>
        <taxon>Streptomycetaceae</taxon>
        <taxon>Streptomyces</taxon>
    </lineage>
</organism>
<dbReference type="GO" id="GO:0003677">
    <property type="term" value="F:DNA binding"/>
    <property type="evidence" value="ECO:0007669"/>
    <property type="project" value="InterPro"/>
</dbReference>
<dbReference type="KEGG" id="sphv:F9278_41445"/>
<dbReference type="InterPro" id="IPR011044">
    <property type="entry name" value="Quino_amine_DH_bsu"/>
</dbReference>
<evidence type="ECO:0000256" key="2">
    <source>
        <dbReference type="SAM" id="MobiDB-lite"/>
    </source>
</evidence>
<dbReference type="PROSITE" id="PS50294">
    <property type="entry name" value="WD_REPEATS_REGION"/>
    <property type="match status" value="1"/>
</dbReference>
<keyword evidence="1" id="KW-0853">WD repeat</keyword>
<dbReference type="InterPro" id="IPR011047">
    <property type="entry name" value="Quinoprotein_ADH-like_sf"/>
</dbReference>
<sequence length="1288" mass="136736">MARPERPLDPESGPVQRLAHGLRELRRAAGSPSYQVMARTAGCSATTLSRAAGGARLPSFDVLRGYVRACGGIEELAEWETRWKEAEAATTTAVPAAAEEATSAPYRGLARFEPADRHLFFGRDRAVGELSGLVRDHRLAVLFGASGSGKSSLLRAGLIPVLQERAGRHNSGGGPPVALRILAPGARPAATHGHLLAPAEGEPESWVVVDQFEEVFTLCQDQAERARFIDLLLAARDPDSRLRVLIAVRADFYPRCLEHRGLADALRGAALALGPMTADELREAVVKPAATAGLLVERELTAHLVDKILDEPGALPMLSHALLETWRRRRSRMLSLAAYEAAGGVRGAIAATAEEVYGGLDPDEQAAARRLLLRMVEPGGEPAGPHGRESGGTTADTRRPLSATELAEWADPEVPGVVERLAGARLLTVDEDGVQLAHEALISCWPRLAGWLAEDRERLRHHRRLAEAARAWLEADRDPGALWRGTRLDLAREEFTHDDTLTAAERGFLTAALEARDAEHRTAVRAARRSRLLLTTLSAVVAVAMAVGLVAVTQARAGERQRTEAAARRASAVADSLRTTEPRTAMGLSAAAWRLAELPESRRALLGALAQPELDTFTAPEPGARSAHYLVDAGRSLLGVEGRNWRTWDVATHRRTASGTLPADAEVFATGPDARTLALTVDDGIRLWDTARDRWVGEPRPRPSGTTYLALGGSGRGYVVGDVRADGADGVDGQVQLRSVADGRLLFATQVPGGAQVVPSPDDRYMAVCPAGKAPRLWDTRDGREISGAWQQADGLCGDGVRLLFGGGARGTAQRFAAVDANGVSVWDTGTRREVATLSDPEVTSAVFSADGAFLATVNGTGITVWRAASPDAPVFHQPLDEQQDYGTLAWDPDHSTLRYLDVDTVHSYDTTTATTAAWREEALADALLAPDGGTVATARLTGGGYRFELRGTAEDTGAGAGDGTRRGSGTQALPAVPLPGPADPERPVVAGETAPLMAFSPDGEMFAYGVSALAQDPAEQRITVWDVARGRVLATLGTAPARQSADSVLSIALGPGGHTLYTARQNAEGGVVNEVWDVTRGRRTGTVAKPAGSLLAVRPDGRLLAGDSRAVRVPSGRPTELGPAPDDGITALAFTADGTRLAAGDRTRRVTLWDGDLGDHADILRDVFPDSPADSPEEIGAVALSPDGRTLAVGGDEGTLQLWDTDARQPLGGPLPTPGEAITSLAFTPDGHTLYASGTHVPVQPYDLDPAHALRRVCARAGDRGLTRTTWRTYLPDATYRKVCDDH</sequence>
<dbReference type="PANTHER" id="PTHR19879:SF9">
    <property type="entry name" value="TRANSCRIPTION INITIATION FACTOR TFIID SUBUNIT 5"/>
    <property type="match status" value="1"/>
</dbReference>
<dbReference type="InterPro" id="IPR027417">
    <property type="entry name" value="P-loop_NTPase"/>
</dbReference>
<name>A0A5P8KG27_9ACTN</name>
<dbReference type="Pfam" id="PF00400">
    <property type="entry name" value="WD40"/>
    <property type="match status" value="2"/>
</dbReference>
<dbReference type="EMBL" id="CP045096">
    <property type="protein sequence ID" value="QFR01578.1"/>
    <property type="molecule type" value="Genomic_DNA"/>
</dbReference>
<feature type="region of interest" description="Disordered" evidence="2">
    <location>
        <begin position="952"/>
        <end position="985"/>
    </location>
</feature>
<dbReference type="SUPFAM" id="SSF50969">
    <property type="entry name" value="YVTN repeat-like/Quinoprotein amine dehydrogenase"/>
    <property type="match status" value="1"/>
</dbReference>
<dbReference type="SUPFAM" id="SSF63829">
    <property type="entry name" value="Calcium-dependent phosphotriesterase"/>
    <property type="match status" value="1"/>
</dbReference>
<dbReference type="PROSITE" id="PS50082">
    <property type="entry name" value="WD_REPEATS_2"/>
    <property type="match status" value="1"/>
</dbReference>
<dbReference type="RefSeq" id="WP_152172905.1">
    <property type="nucleotide sequence ID" value="NZ_CP045096.1"/>
</dbReference>
<dbReference type="SUPFAM" id="SSF47413">
    <property type="entry name" value="lambda repressor-like DNA-binding domains"/>
    <property type="match status" value="1"/>
</dbReference>
<dbReference type="InterPro" id="IPR049052">
    <property type="entry name" value="nSTAND1"/>
</dbReference>
<dbReference type="SMART" id="SM00320">
    <property type="entry name" value="WD40"/>
    <property type="match status" value="3"/>
</dbReference>
<dbReference type="SUPFAM" id="SSF50998">
    <property type="entry name" value="Quinoprotein alcohol dehydrogenase-like"/>
    <property type="match status" value="1"/>
</dbReference>
<dbReference type="Gene3D" id="2.130.10.10">
    <property type="entry name" value="YVTN repeat-like/Quinoprotein amine dehydrogenase"/>
    <property type="match status" value="4"/>
</dbReference>
<gene>
    <name evidence="4" type="ORF">F9278_41445</name>
</gene>
<feature type="region of interest" description="Disordered" evidence="2">
    <location>
        <begin position="377"/>
        <end position="398"/>
    </location>
</feature>
<dbReference type="Pfam" id="PF20703">
    <property type="entry name" value="nSTAND1"/>
    <property type="match status" value="1"/>
</dbReference>
<evidence type="ECO:0000313" key="5">
    <source>
        <dbReference type="Proteomes" id="UP000327294"/>
    </source>
</evidence>
<dbReference type="InterPro" id="IPR001680">
    <property type="entry name" value="WD40_rpt"/>
</dbReference>